<dbReference type="Gene3D" id="3.40.50.1100">
    <property type="match status" value="2"/>
</dbReference>
<dbReference type="OMA" id="MPALNML"/>
<comment type="caution">
    <text evidence="2">The sequence shown here is derived from an EMBL/GenBank/DDBJ whole genome shotgun (WGS) entry which is preliminary data.</text>
</comment>
<dbReference type="InterPro" id="IPR001763">
    <property type="entry name" value="Rhodanese-like_dom"/>
</dbReference>
<dbReference type="Gene3D" id="3.40.250.10">
    <property type="entry name" value="Rhodanese-like domain"/>
    <property type="match status" value="1"/>
</dbReference>
<dbReference type="Proteomes" id="UP000249757">
    <property type="component" value="Unassembled WGS sequence"/>
</dbReference>
<proteinExistence type="predicted"/>
<accession>A0A2W1FDI7</accession>
<reference evidence="3" key="3">
    <citation type="journal article" date="2022" name="bioRxiv">
        <title>A global pangenome for the wheat fungal pathogen Pyrenophora tritici-repentis and prediction of effector protein structural homology.</title>
        <authorList>
            <person name="Moolhuijzen P."/>
            <person name="See P.T."/>
            <person name="Shi G."/>
            <person name="Powell H.R."/>
            <person name="Cockram J."/>
            <person name="Jorgensen L.N."/>
            <person name="Benslimane H."/>
            <person name="Strelkov S.E."/>
            <person name="Turner J."/>
            <person name="Liu Z."/>
            <person name="Moffat C.S."/>
        </authorList>
    </citation>
    <scope>NUCLEOTIDE SEQUENCE</scope>
    <source>
        <strain evidence="3">86-124</strain>
    </source>
</reference>
<protein>
    <submittedName>
        <fullName evidence="2 3">Cysteine synthase</fullName>
    </submittedName>
</protein>
<dbReference type="PANTHER" id="PTHR10314">
    <property type="entry name" value="CYSTATHIONINE BETA-SYNTHASE"/>
    <property type="match status" value="1"/>
</dbReference>
<evidence type="ECO:0000313" key="5">
    <source>
        <dbReference type="Proteomes" id="UP000249757"/>
    </source>
</evidence>
<dbReference type="EMBL" id="NQIK02000007">
    <property type="protein sequence ID" value="KAF7568066.1"/>
    <property type="molecule type" value="Genomic_DNA"/>
</dbReference>
<evidence type="ECO:0000259" key="1">
    <source>
        <dbReference type="PROSITE" id="PS50206"/>
    </source>
</evidence>
<dbReference type="InterPro" id="IPR001926">
    <property type="entry name" value="TrpB-like_PALP"/>
</dbReference>
<dbReference type="SUPFAM" id="SSF53686">
    <property type="entry name" value="Tryptophan synthase beta subunit-like PLP-dependent enzymes"/>
    <property type="match status" value="1"/>
</dbReference>
<evidence type="ECO:0000313" key="4">
    <source>
        <dbReference type="Proteomes" id="UP000245464"/>
    </source>
</evidence>
<keyword evidence="5" id="KW-1185">Reference proteome</keyword>
<dbReference type="Proteomes" id="UP000245464">
    <property type="component" value="Chromosome 7"/>
</dbReference>
<evidence type="ECO:0000313" key="2">
    <source>
        <dbReference type="EMBL" id="KAF7568066.1"/>
    </source>
</evidence>
<dbReference type="InterPro" id="IPR050214">
    <property type="entry name" value="Cys_Synth/Cystath_Beta-Synth"/>
</dbReference>
<name>A0A2W1FDI7_9PLEO</name>
<organism evidence="2 4">
    <name type="scientific">Pyrenophora tritici-repentis</name>
    <dbReference type="NCBI Taxonomy" id="45151"/>
    <lineage>
        <taxon>Eukaryota</taxon>
        <taxon>Fungi</taxon>
        <taxon>Dikarya</taxon>
        <taxon>Ascomycota</taxon>
        <taxon>Pezizomycotina</taxon>
        <taxon>Dothideomycetes</taxon>
        <taxon>Pleosporomycetidae</taxon>
        <taxon>Pleosporales</taxon>
        <taxon>Pleosporineae</taxon>
        <taxon>Pleosporaceae</taxon>
        <taxon>Pyrenophora</taxon>
    </lineage>
</organism>
<dbReference type="Pfam" id="PF00581">
    <property type="entry name" value="Rhodanese"/>
    <property type="match status" value="1"/>
</dbReference>
<dbReference type="InterPro" id="IPR036873">
    <property type="entry name" value="Rhodanese-like_dom_sf"/>
</dbReference>
<sequence>MAQRNFLNAYTGPNALRDYFDPDCQPMIPLVEIPQSLNPFYDDGVRIHAKMMSMHPANNVKIMPALNMLQKEVQPEKSKTVIEYSSGSTVISLALVSRINHGINDVRAFLSNKTSVPKLRLMQFFGLDVTLFGGPSQPEPHDERGGIYRAQMMAQEDETVLNVNQYYNDANWESHVKWTGPQIHQQLPSIRLICAGMGTSGTMTGLGQYFKDAKPAVFRLGVCTAAGDRVPGPRSLALLSPVEFPWRDSVDAIEEVGSKDAFSLSLKLSREGLVCGPSSGFNLQGLLNYLAKLKAAGTLSKLAGPYGIIDCAFVCCDLPYPYLDEYFDKLGDASFHPIRNQNLAAVDLYRYDEAWELDPNTALSHFTSSTHGAEAVLLDLRKPEDFIKSHIPGSYNLPLQSSNATTPSPFSDAMVLEKQWKELEATFTLDCVNAHDLSGKDVYILCYNGDTARVATSVLRAKGISASSVKGGIAAVRNDLPQLQMAERGRVLVQQDWIKTPETVTKELRIDSLSPPGAREPNERSE</sequence>
<dbReference type="PROSITE" id="PS50206">
    <property type="entry name" value="RHODANESE_3"/>
    <property type="match status" value="1"/>
</dbReference>
<gene>
    <name evidence="3" type="ORF">Ptr86124_008993</name>
    <name evidence="2" type="ORF">PtrM4_126790</name>
</gene>
<dbReference type="SMART" id="SM00450">
    <property type="entry name" value="RHOD"/>
    <property type="match status" value="1"/>
</dbReference>
<dbReference type="FunFam" id="3.40.50.1100:FF:000058">
    <property type="entry name" value="Cysteine synthase B, putative"/>
    <property type="match status" value="1"/>
</dbReference>
<dbReference type="OrthoDB" id="10259545at2759"/>
<dbReference type="CDD" id="cd00158">
    <property type="entry name" value="RHOD"/>
    <property type="match status" value="1"/>
</dbReference>
<dbReference type="SUPFAM" id="SSF52821">
    <property type="entry name" value="Rhodanese/Cell cycle control phosphatase"/>
    <property type="match status" value="1"/>
</dbReference>
<evidence type="ECO:0000313" key="3">
    <source>
        <dbReference type="EMBL" id="KAI1512153.1"/>
    </source>
</evidence>
<feature type="domain" description="Rhodanese" evidence="1">
    <location>
        <begin position="371"/>
        <end position="485"/>
    </location>
</feature>
<reference evidence="3" key="2">
    <citation type="submission" date="2021-05" db="EMBL/GenBank/DDBJ databases">
        <authorList>
            <person name="Moolhuijzen P.M."/>
            <person name="Moffat C.S."/>
        </authorList>
    </citation>
    <scope>NUCLEOTIDE SEQUENCE</scope>
    <source>
        <strain evidence="3">86-124</strain>
    </source>
</reference>
<dbReference type="Pfam" id="PF00291">
    <property type="entry name" value="PALP"/>
    <property type="match status" value="1"/>
</dbReference>
<reference evidence="2 4" key="1">
    <citation type="journal article" date="2018" name="BMC Genomics">
        <title>Comparative genomics of the wheat fungal pathogen Pyrenophora tritici-repentis reveals chromosomal variations and genome plasticity.</title>
        <authorList>
            <person name="Moolhuijzen P."/>
            <person name="See P.T."/>
            <person name="Hane J.K."/>
            <person name="Shi G."/>
            <person name="Liu Z."/>
            <person name="Oliver R.P."/>
            <person name="Moffat C.S."/>
        </authorList>
    </citation>
    <scope>NUCLEOTIDE SEQUENCE [LARGE SCALE GENOMIC DNA]</scope>
    <source>
        <strain evidence="2">M4</strain>
    </source>
</reference>
<reference evidence="5" key="4">
    <citation type="journal article" date="2022" name="Microb. Genom.">
        <title>A global pangenome for the wheat fungal pathogen Pyrenophora tritici-repentis and prediction of effector protein structural homology.</title>
        <authorList>
            <person name="Moolhuijzen P.M."/>
            <person name="See P.T."/>
            <person name="Shi G."/>
            <person name="Powell H.R."/>
            <person name="Cockram J."/>
            <person name="Jorgensen L.N."/>
            <person name="Benslimane H."/>
            <person name="Strelkov S.E."/>
            <person name="Turner J."/>
            <person name="Liu Z."/>
            <person name="Moffat C.S."/>
        </authorList>
    </citation>
    <scope>NUCLEOTIDE SEQUENCE [LARGE SCALE GENOMIC DNA]</scope>
</reference>
<dbReference type="EMBL" id="NRDI02000012">
    <property type="protein sequence ID" value="KAI1512153.1"/>
    <property type="molecule type" value="Genomic_DNA"/>
</dbReference>
<dbReference type="InterPro" id="IPR036052">
    <property type="entry name" value="TrpB-like_PALP_sf"/>
</dbReference>
<dbReference type="AlphaFoldDB" id="A0A2W1FDI7"/>